<feature type="compositionally biased region" description="Polar residues" evidence="1">
    <location>
        <begin position="331"/>
        <end position="346"/>
    </location>
</feature>
<feature type="chain" id="PRO_5043821891" evidence="2">
    <location>
        <begin position="22"/>
        <end position="421"/>
    </location>
</feature>
<sequence length="421" mass="47386">MSTLPSPLSLVVLQFDPVASAAHLDNQELSAACEKMKTTKYLAYVSNVDGLQWPHVPYHCWDIYFVFQGLRQRNEEKAIDPEMSMPILPNSGSPAHQALNREPLDFGRPLPWKDCYISPFIRTSVRCPTVFLETKPPTLMEASIPEGIRLKRSMREDIAKQWQRLQPTEVNEDRDMYDDDDDEEGSLPSCGTSMYSDSSCVGSGSASHQSLVETHSSDYDDDGQSNESSSRFSVGPESVFYFDQRDACDHVVCKVSFDLSELDGVNDPDLYFKEVAEFNRLKQRFQEGYTERMIDRARQIDDEYFAKLSVTKPDTSAPTPVPSEVTEQSKKQPATYTGVASRSGKSSYDYDTRLCSLTYMYYNTIGQLFAASEPPTLVEVHCFLRVLFAVALNTAPSSDKSVMYLDDPEHAAACKTKIRDA</sequence>
<evidence type="ECO:0000313" key="3">
    <source>
        <dbReference type="EMBL" id="KAK7058401.1"/>
    </source>
</evidence>
<feature type="compositionally biased region" description="Low complexity" evidence="1">
    <location>
        <begin position="193"/>
        <end position="210"/>
    </location>
</feature>
<evidence type="ECO:0000256" key="1">
    <source>
        <dbReference type="SAM" id="MobiDB-lite"/>
    </source>
</evidence>
<organism evidence="3 4">
    <name type="scientific">Paramarasmius palmivorus</name>
    <dbReference type="NCBI Taxonomy" id="297713"/>
    <lineage>
        <taxon>Eukaryota</taxon>
        <taxon>Fungi</taxon>
        <taxon>Dikarya</taxon>
        <taxon>Basidiomycota</taxon>
        <taxon>Agaricomycotina</taxon>
        <taxon>Agaricomycetes</taxon>
        <taxon>Agaricomycetidae</taxon>
        <taxon>Agaricales</taxon>
        <taxon>Marasmiineae</taxon>
        <taxon>Marasmiaceae</taxon>
        <taxon>Paramarasmius</taxon>
    </lineage>
</organism>
<feature type="compositionally biased region" description="Acidic residues" evidence="1">
    <location>
        <begin position="170"/>
        <end position="185"/>
    </location>
</feature>
<dbReference type="Proteomes" id="UP001383192">
    <property type="component" value="Unassembled WGS sequence"/>
</dbReference>
<feature type="region of interest" description="Disordered" evidence="1">
    <location>
        <begin position="161"/>
        <end position="233"/>
    </location>
</feature>
<feature type="signal peptide" evidence="2">
    <location>
        <begin position="1"/>
        <end position="21"/>
    </location>
</feature>
<feature type="region of interest" description="Disordered" evidence="1">
    <location>
        <begin position="311"/>
        <end position="346"/>
    </location>
</feature>
<keyword evidence="2" id="KW-0732">Signal</keyword>
<proteinExistence type="predicted"/>
<protein>
    <submittedName>
        <fullName evidence="3">Uncharacterized protein</fullName>
    </submittedName>
</protein>
<keyword evidence="4" id="KW-1185">Reference proteome</keyword>
<accession>A0AAW0E0E3</accession>
<evidence type="ECO:0000256" key="2">
    <source>
        <dbReference type="SAM" id="SignalP"/>
    </source>
</evidence>
<comment type="caution">
    <text evidence="3">The sequence shown here is derived from an EMBL/GenBank/DDBJ whole genome shotgun (WGS) entry which is preliminary data.</text>
</comment>
<gene>
    <name evidence="3" type="ORF">VNI00_002035</name>
</gene>
<evidence type="ECO:0000313" key="4">
    <source>
        <dbReference type="Proteomes" id="UP001383192"/>
    </source>
</evidence>
<dbReference type="AlphaFoldDB" id="A0AAW0E0E3"/>
<reference evidence="3 4" key="1">
    <citation type="submission" date="2024-01" db="EMBL/GenBank/DDBJ databases">
        <title>A draft genome for a cacao thread blight-causing isolate of Paramarasmius palmivorus.</title>
        <authorList>
            <person name="Baruah I.K."/>
            <person name="Bukari Y."/>
            <person name="Amoako-Attah I."/>
            <person name="Meinhardt L.W."/>
            <person name="Bailey B.A."/>
            <person name="Cohen S.P."/>
        </authorList>
    </citation>
    <scope>NUCLEOTIDE SEQUENCE [LARGE SCALE GENOMIC DNA]</scope>
    <source>
        <strain evidence="3 4">GH-12</strain>
    </source>
</reference>
<dbReference type="EMBL" id="JAYKXP010000005">
    <property type="protein sequence ID" value="KAK7058401.1"/>
    <property type="molecule type" value="Genomic_DNA"/>
</dbReference>
<name>A0AAW0E0E3_9AGAR</name>